<dbReference type="PANTHER" id="PTHR24103">
    <property type="entry name" value="E3 UBIQUITIN-PROTEIN LIGASE TRIM"/>
    <property type="match status" value="1"/>
</dbReference>
<sequence length="135" mass="15295">MGSDFSTVKSRKVTFCSICKAMMSHPVSINCGHSYCKSCTQSHYCNVSSKTGWKMLGCPLCSSPFSLENLRPNKELETITDMIKGIEGQDHDTVCEEHEEKLNRFCGDDGQLLCWRCCWEDQHKGHTLFAVNDVY</sequence>
<feature type="domain" description="RING-type" evidence="5">
    <location>
        <begin position="16"/>
        <end position="62"/>
    </location>
</feature>
<accession>A6KLL7</accession>
<evidence type="ECO:0000256" key="2">
    <source>
        <dbReference type="ARBA" id="ARBA00022771"/>
    </source>
</evidence>
<gene>
    <name evidence="7" type="ORF">rCG_45185</name>
</gene>
<keyword evidence="1" id="KW-0479">Metal-binding</keyword>
<evidence type="ECO:0000259" key="5">
    <source>
        <dbReference type="PROSITE" id="PS50089"/>
    </source>
</evidence>
<evidence type="ECO:0000259" key="6">
    <source>
        <dbReference type="PROSITE" id="PS50119"/>
    </source>
</evidence>
<dbReference type="GO" id="GO:0008270">
    <property type="term" value="F:zinc ion binding"/>
    <property type="evidence" value="ECO:0007669"/>
    <property type="project" value="UniProtKB-KW"/>
</dbReference>
<dbReference type="SMART" id="SM00184">
    <property type="entry name" value="RING"/>
    <property type="match status" value="1"/>
</dbReference>
<dbReference type="InterPro" id="IPR013083">
    <property type="entry name" value="Znf_RING/FYVE/PHD"/>
</dbReference>
<dbReference type="SUPFAM" id="SSF57850">
    <property type="entry name" value="RING/U-box"/>
    <property type="match status" value="1"/>
</dbReference>
<dbReference type="PROSITE" id="PS50119">
    <property type="entry name" value="ZF_BBOX"/>
    <property type="match status" value="1"/>
</dbReference>
<dbReference type="Proteomes" id="UP000234681">
    <property type="component" value="Chromosome 17"/>
</dbReference>
<dbReference type="SUPFAM" id="SSF57845">
    <property type="entry name" value="B-box zinc-binding domain"/>
    <property type="match status" value="1"/>
</dbReference>
<dbReference type="Gene3D" id="3.30.40.10">
    <property type="entry name" value="Zinc/RING finger domain, C3HC4 (zinc finger)"/>
    <property type="match status" value="1"/>
</dbReference>
<dbReference type="EMBL" id="CH474064">
    <property type="protein sequence ID" value="EDL86562.1"/>
    <property type="molecule type" value="Genomic_DNA"/>
</dbReference>
<evidence type="ECO:0000313" key="8">
    <source>
        <dbReference type="Proteomes" id="UP000234681"/>
    </source>
</evidence>
<dbReference type="InterPro" id="IPR001841">
    <property type="entry name" value="Znf_RING"/>
</dbReference>
<proteinExistence type="predicted"/>
<dbReference type="PROSITE" id="PS50089">
    <property type="entry name" value="ZF_RING_2"/>
    <property type="match status" value="1"/>
</dbReference>
<evidence type="ECO:0000256" key="3">
    <source>
        <dbReference type="ARBA" id="ARBA00022833"/>
    </source>
</evidence>
<evidence type="ECO:0000256" key="1">
    <source>
        <dbReference type="ARBA" id="ARBA00022723"/>
    </source>
</evidence>
<organism evidence="7 8">
    <name type="scientific">Rattus norvegicus</name>
    <name type="common">Rat</name>
    <dbReference type="NCBI Taxonomy" id="10116"/>
    <lineage>
        <taxon>Eukaryota</taxon>
        <taxon>Metazoa</taxon>
        <taxon>Chordata</taxon>
        <taxon>Craniata</taxon>
        <taxon>Vertebrata</taxon>
        <taxon>Euteleostomi</taxon>
        <taxon>Mammalia</taxon>
        <taxon>Eutheria</taxon>
        <taxon>Euarchontoglires</taxon>
        <taxon>Glires</taxon>
        <taxon>Rodentia</taxon>
        <taxon>Myomorpha</taxon>
        <taxon>Muroidea</taxon>
        <taxon>Muridae</taxon>
        <taxon>Murinae</taxon>
        <taxon>Rattus</taxon>
    </lineage>
</organism>
<dbReference type="AlphaFoldDB" id="A6KLL7"/>
<keyword evidence="2 4" id="KW-0863">Zinc-finger</keyword>
<evidence type="ECO:0000313" key="7">
    <source>
        <dbReference type="EMBL" id="EDL86562.1"/>
    </source>
</evidence>
<dbReference type="InterPro" id="IPR000315">
    <property type="entry name" value="Znf_B-box"/>
</dbReference>
<evidence type="ECO:0000256" key="4">
    <source>
        <dbReference type="PROSITE-ProRule" id="PRU00024"/>
    </source>
</evidence>
<feature type="domain" description="B box-type" evidence="6">
    <location>
        <begin position="90"/>
        <end position="131"/>
    </location>
</feature>
<dbReference type="Pfam" id="PF15227">
    <property type="entry name" value="zf-C3HC4_4"/>
    <property type="match status" value="1"/>
</dbReference>
<dbReference type="SMART" id="SM00336">
    <property type="entry name" value="BBOX"/>
    <property type="match status" value="1"/>
</dbReference>
<keyword evidence="3" id="KW-0862">Zinc</keyword>
<dbReference type="InterPro" id="IPR050143">
    <property type="entry name" value="TRIM/RBCC"/>
</dbReference>
<dbReference type="Pfam" id="PF00643">
    <property type="entry name" value="zf-B_box"/>
    <property type="match status" value="1"/>
</dbReference>
<name>A6KLL7_RAT</name>
<dbReference type="Gene3D" id="3.30.160.60">
    <property type="entry name" value="Classic Zinc Finger"/>
    <property type="match status" value="1"/>
</dbReference>
<reference evidence="8" key="1">
    <citation type="submission" date="2005-09" db="EMBL/GenBank/DDBJ databases">
        <authorList>
            <person name="Mural R.J."/>
            <person name="Li P.W."/>
            <person name="Adams M.D."/>
            <person name="Amanatides P.G."/>
            <person name="Baden-Tillson H."/>
            <person name="Barnstead M."/>
            <person name="Chin S.H."/>
            <person name="Dew I."/>
            <person name="Evans C.A."/>
            <person name="Ferriera S."/>
            <person name="Flanigan M."/>
            <person name="Fosler C."/>
            <person name="Glodek A."/>
            <person name="Gu Z."/>
            <person name="Holt R.A."/>
            <person name="Jennings D."/>
            <person name="Kraft C.L."/>
            <person name="Lu F."/>
            <person name="Nguyen T."/>
            <person name="Nusskern D.R."/>
            <person name="Pfannkoch C.M."/>
            <person name="Sitter C."/>
            <person name="Sutton G.G."/>
            <person name="Venter J.C."/>
            <person name="Wang Z."/>
            <person name="Woodage T."/>
            <person name="Zheng X.H."/>
            <person name="Zhong F."/>
        </authorList>
    </citation>
    <scope>NUCLEOTIDE SEQUENCE [LARGE SCALE GENOMIC DNA]</scope>
    <source>
        <strain>BN</strain>
        <strain evidence="8">Sprague-Dawley</strain>
    </source>
</reference>
<protein>
    <submittedName>
        <fullName evidence="7">RCG45185</fullName>
    </submittedName>
</protein>